<feature type="region of interest" description="Disordered" evidence="6">
    <location>
        <begin position="385"/>
        <end position="436"/>
    </location>
</feature>
<evidence type="ECO:0000256" key="6">
    <source>
        <dbReference type="SAM" id="MobiDB-lite"/>
    </source>
</evidence>
<proteinExistence type="inferred from homology"/>
<keyword evidence="9" id="KW-1185">Reference proteome</keyword>
<dbReference type="PANTHER" id="PTHR11670">
    <property type="entry name" value="ACONITASE/IRON-RESPONSIVE ELEMENT FAMILY MEMBER"/>
    <property type="match status" value="1"/>
</dbReference>
<dbReference type="EMBL" id="FRCS01000003">
    <property type="protein sequence ID" value="SHN15658.1"/>
    <property type="molecule type" value="Genomic_DNA"/>
</dbReference>
<dbReference type="UniPathway" id="UPA00946"/>
<dbReference type="InterPro" id="IPR001030">
    <property type="entry name" value="Acoase/IPM_deHydtase_lsu_aba"/>
</dbReference>
<accession>A0A1M7PF56</accession>
<dbReference type="PRINTS" id="PR00415">
    <property type="entry name" value="ACONITASE"/>
</dbReference>
<evidence type="ECO:0000313" key="9">
    <source>
        <dbReference type="Proteomes" id="UP000184440"/>
    </source>
</evidence>
<dbReference type="PROSITE" id="PS00450">
    <property type="entry name" value="ACONITASE_1"/>
    <property type="match status" value="1"/>
</dbReference>
<protein>
    <submittedName>
        <fullName evidence="8">Aconitase family (Aconitate hydratase)</fullName>
    </submittedName>
</protein>
<evidence type="ECO:0000256" key="4">
    <source>
        <dbReference type="ARBA" id="ARBA00023004"/>
    </source>
</evidence>
<name>A0A1M7PF56_9ACTN</name>
<dbReference type="Gene3D" id="3.30.499.10">
    <property type="entry name" value="Aconitase, domain 3"/>
    <property type="match status" value="2"/>
</dbReference>
<reference evidence="8 9" key="1">
    <citation type="submission" date="2016-11" db="EMBL/GenBank/DDBJ databases">
        <authorList>
            <person name="Jaros S."/>
            <person name="Januszkiewicz K."/>
            <person name="Wedrychowicz H."/>
        </authorList>
    </citation>
    <scope>NUCLEOTIDE SEQUENCE [LARGE SCALE GENOMIC DNA]</scope>
    <source>
        <strain evidence="8 9">DSM 46144</strain>
    </source>
</reference>
<dbReference type="InterPro" id="IPR006249">
    <property type="entry name" value="Aconitase/IRP2"/>
</dbReference>
<dbReference type="InterPro" id="IPR015931">
    <property type="entry name" value="Acnase/IPM_dHydase_lsu_aba_1/3"/>
</dbReference>
<dbReference type="RefSeq" id="WP_073256037.1">
    <property type="nucleotide sequence ID" value="NZ_FRCS01000003.1"/>
</dbReference>
<dbReference type="GO" id="GO:0051536">
    <property type="term" value="F:iron-sulfur cluster binding"/>
    <property type="evidence" value="ECO:0007669"/>
    <property type="project" value="UniProtKB-KW"/>
</dbReference>
<evidence type="ECO:0000259" key="7">
    <source>
        <dbReference type="Pfam" id="PF00330"/>
    </source>
</evidence>
<keyword evidence="4" id="KW-0408">Iron</keyword>
<evidence type="ECO:0000313" key="8">
    <source>
        <dbReference type="EMBL" id="SHN15658.1"/>
    </source>
</evidence>
<evidence type="ECO:0000256" key="2">
    <source>
        <dbReference type="ARBA" id="ARBA00007185"/>
    </source>
</evidence>
<organism evidence="8 9">
    <name type="scientific">Cryptosporangium aurantiacum</name>
    <dbReference type="NCBI Taxonomy" id="134849"/>
    <lineage>
        <taxon>Bacteria</taxon>
        <taxon>Bacillati</taxon>
        <taxon>Actinomycetota</taxon>
        <taxon>Actinomycetes</taxon>
        <taxon>Cryptosporangiales</taxon>
        <taxon>Cryptosporangiaceae</taxon>
        <taxon>Cryptosporangium</taxon>
    </lineage>
</organism>
<feature type="domain" description="Aconitase/3-isopropylmalate dehydratase large subunit alpha/beta/alpha" evidence="7">
    <location>
        <begin position="3"/>
        <end position="385"/>
    </location>
</feature>
<dbReference type="Pfam" id="PF00330">
    <property type="entry name" value="Aconitase"/>
    <property type="match status" value="1"/>
</dbReference>
<dbReference type="SUPFAM" id="SSF53732">
    <property type="entry name" value="Aconitase iron-sulfur domain"/>
    <property type="match status" value="1"/>
</dbReference>
<dbReference type="InterPro" id="IPR018136">
    <property type="entry name" value="Aconitase_4Fe-4S_BS"/>
</dbReference>
<comment type="similarity">
    <text evidence="2">Belongs to the aconitase/IPM isomerase family.</text>
</comment>
<keyword evidence="5" id="KW-0411">Iron-sulfur</keyword>
<sequence length="436" mass="46333">MLADLVTLAETVAVTGGDVNRIAPRLRMDLVVDHALEVDHAGTADAADRNLARELERHGDRYRFLRWAQKRLPGLRVIPPGVGICHQLNLEILADVVTTDSPRDGRRLAGFDSVLGTDSHTTMINGLAVVGWGVGGIEATAAALGEPIVLRVPPVVGVRMTGRLSPGVLAADTALPLATLLRAHGVVGKVVEFCGPGLAGLEVPDRATIANMAPEYGATMAFFPADRATLAYLRTTGRPEHQVTLAESFLTAQDMLVGPESPEPEFAETLELDLSTVKRTVAGPSRPHQRLALPEVPASAGPVATHDRGLRDGDVVIAAITSCTNTSNPRAMVAAGLVARNAVARGLTVPPWVKTSLTPGSRAASRLLRDTGLQPSLDRLGFQLAGGRRHRPDPFRRRKRSRTHRGEPGGDRGRVGLAACRRSPPRPGRRGADAKD</sequence>
<feature type="compositionally biased region" description="Basic and acidic residues" evidence="6">
    <location>
        <begin position="404"/>
        <end position="414"/>
    </location>
</feature>
<evidence type="ECO:0000256" key="1">
    <source>
        <dbReference type="ARBA" id="ARBA00001966"/>
    </source>
</evidence>
<keyword evidence="3" id="KW-0479">Metal-binding</keyword>
<comment type="cofactor">
    <cofactor evidence="1">
        <name>[4Fe-4S] cluster</name>
        <dbReference type="ChEBI" id="CHEBI:49883"/>
    </cofactor>
</comment>
<feature type="compositionally biased region" description="Basic residues" evidence="6">
    <location>
        <begin position="387"/>
        <end position="403"/>
    </location>
</feature>
<evidence type="ECO:0000256" key="5">
    <source>
        <dbReference type="ARBA" id="ARBA00023014"/>
    </source>
</evidence>
<dbReference type="STRING" id="134849.SAMN05443668_103294"/>
<dbReference type="Proteomes" id="UP000184440">
    <property type="component" value="Unassembled WGS sequence"/>
</dbReference>
<gene>
    <name evidence="8" type="ORF">SAMN05443668_103294</name>
</gene>
<dbReference type="InterPro" id="IPR036008">
    <property type="entry name" value="Aconitase_4Fe-4S_dom"/>
</dbReference>
<dbReference type="AlphaFoldDB" id="A0A1M7PF56"/>
<dbReference type="GO" id="GO:0046872">
    <property type="term" value="F:metal ion binding"/>
    <property type="evidence" value="ECO:0007669"/>
    <property type="project" value="UniProtKB-KW"/>
</dbReference>
<evidence type="ECO:0000256" key="3">
    <source>
        <dbReference type="ARBA" id="ARBA00022723"/>
    </source>
</evidence>